<gene>
    <name evidence="2" type="ORF">F0919_18085</name>
</gene>
<accession>A0A5M6CE05</accession>
<organism evidence="2 3">
    <name type="scientific">Taibaiella lutea</name>
    <dbReference type="NCBI Taxonomy" id="2608001"/>
    <lineage>
        <taxon>Bacteria</taxon>
        <taxon>Pseudomonadati</taxon>
        <taxon>Bacteroidota</taxon>
        <taxon>Chitinophagia</taxon>
        <taxon>Chitinophagales</taxon>
        <taxon>Chitinophagaceae</taxon>
        <taxon>Taibaiella</taxon>
    </lineage>
</organism>
<dbReference type="Proteomes" id="UP000323632">
    <property type="component" value="Unassembled WGS sequence"/>
</dbReference>
<dbReference type="SUPFAM" id="SSF56281">
    <property type="entry name" value="Metallo-hydrolase/oxidoreductase"/>
    <property type="match status" value="1"/>
</dbReference>
<dbReference type="InterPro" id="IPR052533">
    <property type="entry name" value="WalJ/YycJ-like"/>
</dbReference>
<dbReference type="InterPro" id="IPR001279">
    <property type="entry name" value="Metallo-B-lactamas"/>
</dbReference>
<dbReference type="PANTHER" id="PTHR47619">
    <property type="entry name" value="METALLO-HYDROLASE YYCJ-RELATED"/>
    <property type="match status" value="1"/>
</dbReference>
<dbReference type="SMART" id="SM00849">
    <property type="entry name" value="Lactamase_B"/>
    <property type="match status" value="1"/>
</dbReference>
<dbReference type="EMBL" id="VWSH01000004">
    <property type="protein sequence ID" value="KAA5532690.1"/>
    <property type="molecule type" value="Genomic_DNA"/>
</dbReference>
<keyword evidence="2" id="KW-0378">Hydrolase</keyword>
<reference evidence="2 3" key="1">
    <citation type="submission" date="2019-09" db="EMBL/GenBank/DDBJ databases">
        <title>Genome sequence and assembly of Taibaiella sp.</title>
        <authorList>
            <person name="Chhetri G."/>
        </authorList>
    </citation>
    <scope>NUCLEOTIDE SEQUENCE [LARGE SCALE GENOMIC DNA]</scope>
    <source>
        <strain evidence="2 3">KVB11</strain>
    </source>
</reference>
<dbReference type="InterPro" id="IPR036866">
    <property type="entry name" value="RibonucZ/Hydroxyglut_hydro"/>
</dbReference>
<comment type="caution">
    <text evidence="2">The sequence shown here is derived from an EMBL/GenBank/DDBJ whole genome shotgun (WGS) entry which is preliminary data.</text>
</comment>
<keyword evidence="3" id="KW-1185">Reference proteome</keyword>
<name>A0A5M6CE05_9BACT</name>
<evidence type="ECO:0000313" key="3">
    <source>
        <dbReference type="Proteomes" id="UP000323632"/>
    </source>
</evidence>
<dbReference type="Gene3D" id="3.60.15.10">
    <property type="entry name" value="Ribonuclease Z/Hydroxyacylglutathione hydrolase-like"/>
    <property type="match status" value="1"/>
</dbReference>
<evidence type="ECO:0000313" key="2">
    <source>
        <dbReference type="EMBL" id="KAA5532690.1"/>
    </source>
</evidence>
<dbReference type="GO" id="GO:0016787">
    <property type="term" value="F:hydrolase activity"/>
    <property type="evidence" value="ECO:0007669"/>
    <property type="project" value="UniProtKB-KW"/>
</dbReference>
<dbReference type="AlphaFoldDB" id="A0A5M6CE05"/>
<dbReference type="RefSeq" id="WP_150034284.1">
    <property type="nucleotide sequence ID" value="NZ_VWSH01000004.1"/>
</dbReference>
<dbReference type="PANTHER" id="PTHR47619:SF1">
    <property type="entry name" value="EXODEOXYRIBONUCLEASE WALJ"/>
    <property type="match status" value="1"/>
</dbReference>
<dbReference type="Pfam" id="PF12706">
    <property type="entry name" value="Lactamase_B_2"/>
    <property type="match status" value="1"/>
</dbReference>
<proteinExistence type="predicted"/>
<feature type="domain" description="Metallo-beta-lactamase" evidence="1">
    <location>
        <begin position="11"/>
        <end position="179"/>
    </location>
</feature>
<sequence length="244" mass="26979">MRLKVLGTGSNGNCYILENDIESLVIELGIPFSKIKQGLGFDLSKVTAALCTHNHNDHSKSLSDALNAGIKVIVSKGTTEAKNVQHHGITHIRKGQKIKVGNFEILAFDIHHDVPEPLGFLIRHEECGLVCFLTDTTYCNYKFPGLNNIIVEANYCEDIIYEKLLADKKFLRDRVINSHMSINTCRDFLLANDLSAVNNIVLIHLSDSNSNAMEFEKKIVAATGKKVTIADAGIVIENFNKSAI</sequence>
<evidence type="ECO:0000259" key="1">
    <source>
        <dbReference type="SMART" id="SM00849"/>
    </source>
</evidence>
<protein>
    <submittedName>
        <fullName evidence="2">MBL fold metallo-hydrolase</fullName>
    </submittedName>
</protein>